<keyword evidence="2" id="KW-0812">Transmembrane</keyword>
<keyword evidence="2" id="KW-0472">Membrane</keyword>
<feature type="transmembrane region" description="Helical" evidence="2">
    <location>
        <begin position="131"/>
        <end position="154"/>
    </location>
</feature>
<feature type="transmembrane region" description="Helical" evidence="2">
    <location>
        <begin position="219"/>
        <end position="242"/>
    </location>
</feature>
<dbReference type="OrthoDB" id="3219854at2759"/>
<feature type="compositionally biased region" description="Polar residues" evidence="1">
    <location>
        <begin position="1"/>
        <end position="13"/>
    </location>
</feature>
<feature type="compositionally biased region" description="Basic and acidic residues" evidence="1">
    <location>
        <begin position="666"/>
        <end position="675"/>
    </location>
</feature>
<feature type="region of interest" description="Disordered" evidence="1">
    <location>
        <begin position="652"/>
        <end position="675"/>
    </location>
</feature>
<reference evidence="4 5" key="1">
    <citation type="journal article" date="2018" name="Evol. Lett.">
        <title>Horizontal gene cluster transfer increased hallucinogenic mushroom diversity.</title>
        <authorList>
            <person name="Reynolds H.T."/>
            <person name="Vijayakumar V."/>
            <person name="Gluck-Thaler E."/>
            <person name="Korotkin H.B."/>
            <person name="Matheny P.B."/>
            <person name="Slot J.C."/>
        </authorList>
    </citation>
    <scope>NUCLEOTIDE SEQUENCE [LARGE SCALE GENOMIC DNA]</scope>
    <source>
        <strain evidence="4 5">SRW20</strain>
    </source>
</reference>
<feature type="transmembrane region" description="Helical" evidence="2">
    <location>
        <begin position="188"/>
        <end position="212"/>
    </location>
</feature>
<feature type="transmembrane region" description="Helical" evidence="2">
    <location>
        <begin position="61"/>
        <end position="80"/>
    </location>
</feature>
<evidence type="ECO:0000256" key="2">
    <source>
        <dbReference type="SAM" id="Phobius"/>
    </source>
</evidence>
<dbReference type="InterPro" id="IPR045338">
    <property type="entry name" value="DUF6535"/>
</dbReference>
<dbReference type="Proteomes" id="UP000284706">
    <property type="component" value="Unassembled WGS sequence"/>
</dbReference>
<sequence length="675" mass="76012">MSKEPQSQNSSSGKIPKKWQCGDPYQYPVTGTGDPWEKLLAPRLEKDNAQCDAWRDEVQNLLIFAGLFSGVLTAFVILSYQGLQPDPNQTVVNLLGRITNQLEKASNSSSPLIDIASSGGSPAASAIRINIFWFISLVLSLTTALISIISLQWLREHQRYPSVVSSKEKFAILNMRTDGLEAWYVPEIFSALPLLLQIALALFFVGLADFLLATSTIVAIPVIIFIGIPLAFIFVTTTIPALQPFVFCVPILHGTGKVPSQAPYKSTQSLLLLHFLTFWTPAFKAYVHLANVLHSLLVIYPLRLLHACSLGLDVEKNRTPVRDEDFWDAWFQILCTARSRSWTEFDQLLLQRRDVYAKTIFRKEWYMTSQTRCTTEAIGPAYDAATGISSAVFDYCTPEIHESAYLATQDLIQALSIADEAPEIAVECHQYLQRVLVSRSLELAGHFPSFSAVLRDHNVAFMRDETTYIFLSQIGILPDNLLQHFAELNVRLMNHLYSCTPLRLHSNVEIPTRWYATGLPLFTMYTFPMNEMATIPKVNRQDATILPSIVEFLADKIEPHADKALGKQSDFVFYAACFCARSILQEPPSYDSMRWGCPNYGKEEISPLLSALRRYLAIRPRPDEALADRLEVPSDLTSSWWDFLKSDEMKTKTEQKVTQSENVSEISEKDVGDLV</sequence>
<protein>
    <recommendedName>
        <fullName evidence="3">DUF6535 domain-containing protein</fullName>
    </recommendedName>
</protein>
<evidence type="ECO:0000259" key="3">
    <source>
        <dbReference type="Pfam" id="PF20153"/>
    </source>
</evidence>
<comment type="caution">
    <text evidence="4">The sequence shown here is derived from an EMBL/GenBank/DDBJ whole genome shotgun (WGS) entry which is preliminary data.</text>
</comment>
<gene>
    <name evidence="4" type="ORF">CVT26_002405</name>
</gene>
<feature type="region of interest" description="Disordered" evidence="1">
    <location>
        <begin position="1"/>
        <end position="22"/>
    </location>
</feature>
<proteinExistence type="predicted"/>
<evidence type="ECO:0000313" key="5">
    <source>
        <dbReference type="Proteomes" id="UP000284706"/>
    </source>
</evidence>
<organism evidence="4 5">
    <name type="scientific">Gymnopilus dilepis</name>
    <dbReference type="NCBI Taxonomy" id="231916"/>
    <lineage>
        <taxon>Eukaryota</taxon>
        <taxon>Fungi</taxon>
        <taxon>Dikarya</taxon>
        <taxon>Basidiomycota</taxon>
        <taxon>Agaricomycotina</taxon>
        <taxon>Agaricomycetes</taxon>
        <taxon>Agaricomycetidae</taxon>
        <taxon>Agaricales</taxon>
        <taxon>Agaricineae</taxon>
        <taxon>Hymenogastraceae</taxon>
        <taxon>Gymnopilus</taxon>
    </lineage>
</organism>
<keyword evidence="2" id="KW-1133">Transmembrane helix</keyword>
<keyword evidence="5" id="KW-1185">Reference proteome</keyword>
<feature type="compositionally biased region" description="Polar residues" evidence="1">
    <location>
        <begin position="656"/>
        <end position="665"/>
    </location>
</feature>
<dbReference type="EMBL" id="NHYE01001221">
    <property type="protein sequence ID" value="PPQ97606.1"/>
    <property type="molecule type" value="Genomic_DNA"/>
</dbReference>
<name>A0A409Y3I0_9AGAR</name>
<dbReference type="InParanoid" id="A0A409Y3I0"/>
<dbReference type="AlphaFoldDB" id="A0A409Y3I0"/>
<dbReference type="Pfam" id="PF20153">
    <property type="entry name" value="DUF6535"/>
    <property type="match status" value="1"/>
</dbReference>
<evidence type="ECO:0000313" key="4">
    <source>
        <dbReference type="EMBL" id="PPQ97606.1"/>
    </source>
</evidence>
<feature type="domain" description="DUF6535" evidence="3">
    <location>
        <begin position="36"/>
        <end position="212"/>
    </location>
</feature>
<accession>A0A409Y3I0</accession>
<evidence type="ECO:0000256" key="1">
    <source>
        <dbReference type="SAM" id="MobiDB-lite"/>
    </source>
</evidence>